<dbReference type="Gene3D" id="3.40.50.2300">
    <property type="match status" value="1"/>
</dbReference>
<keyword evidence="11" id="KW-1185">Reference proteome</keyword>
<accession>A0A2S4N5Y1</accession>
<dbReference type="Gene3D" id="1.10.10.10">
    <property type="entry name" value="Winged helix-like DNA-binding domain superfamily/Winged helix DNA-binding domain"/>
    <property type="match status" value="1"/>
</dbReference>
<comment type="caution">
    <text evidence="10">The sequence shown here is derived from an EMBL/GenBank/DDBJ whole genome shotgun (WGS) entry which is preliminary data.</text>
</comment>
<dbReference type="PROSITE" id="PS51755">
    <property type="entry name" value="OMPR_PHOB"/>
    <property type="match status" value="1"/>
</dbReference>
<dbReference type="GO" id="GO:0006355">
    <property type="term" value="P:regulation of DNA-templated transcription"/>
    <property type="evidence" value="ECO:0007669"/>
    <property type="project" value="InterPro"/>
</dbReference>
<keyword evidence="3" id="KW-0805">Transcription regulation</keyword>
<dbReference type="GO" id="GO:0000976">
    <property type="term" value="F:transcription cis-regulatory region binding"/>
    <property type="evidence" value="ECO:0007669"/>
    <property type="project" value="TreeGrafter"/>
</dbReference>
<dbReference type="Pfam" id="PF00486">
    <property type="entry name" value="Trans_reg_C"/>
    <property type="match status" value="1"/>
</dbReference>
<keyword evidence="1 6" id="KW-0597">Phosphoprotein</keyword>
<evidence type="ECO:0000256" key="5">
    <source>
        <dbReference type="ARBA" id="ARBA00023163"/>
    </source>
</evidence>
<dbReference type="OrthoDB" id="9790442at2"/>
<dbReference type="InterPro" id="IPR001867">
    <property type="entry name" value="OmpR/PhoB-type_DNA-bd"/>
</dbReference>
<feature type="domain" description="OmpR/PhoB-type" evidence="9">
    <location>
        <begin position="122"/>
        <end position="220"/>
    </location>
</feature>
<reference evidence="10 11" key="1">
    <citation type="submission" date="2018-01" db="EMBL/GenBank/DDBJ databases">
        <title>Genomic Encyclopedia of Type Strains, Phase I: the one thousand microbial genomes (KMG-I) project.</title>
        <authorList>
            <person name="Goeker M."/>
        </authorList>
    </citation>
    <scope>NUCLEOTIDE SEQUENCE [LARGE SCALE GENOMIC DNA]</scope>
    <source>
        <strain evidence="10 11">DSM 17960</strain>
    </source>
</reference>
<dbReference type="InterPro" id="IPR036388">
    <property type="entry name" value="WH-like_DNA-bd_sf"/>
</dbReference>
<dbReference type="GO" id="GO:0032993">
    <property type="term" value="C:protein-DNA complex"/>
    <property type="evidence" value="ECO:0007669"/>
    <property type="project" value="TreeGrafter"/>
</dbReference>
<dbReference type="PANTHER" id="PTHR48111:SF22">
    <property type="entry name" value="REGULATOR OF RPOS"/>
    <property type="match status" value="1"/>
</dbReference>
<dbReference type="GO" id="GO:0000156">
    <property type="term" value="F:phosphorelay response regulator activity"/>
    <property type="evidence" value="ECO:0007669"/>
    <property type="project" value="TreeGrafter"/>
</dbReference>
<dbReference type="Pfam" id="PF00072">
    <property type="entry name" value="Response_reg"/>
    <property type="match status" value="1"/>
</dbReference>
<evidence type="ECO:0000256" key="4">
    <source>
        <dbReference type="ARBA" id="ARBA00023125"/>
    </source>
</evidence>
<dbReference type="InterPro" id="IPR011006">
    <property type="entry name" value="CheY-like_superfamily"/>
</dbReference>
<evidence type="ECO:0000256" key="3">
    <source>
        <dbReference type="ARBA" id="ARBA00023015"/>
    </source>
</evidence>
<dbReference type="SMART" id="SM00448">
    <property type="entry name" value="REC"/>
    <property type="match status" value="1"/>
</dbReference>
<dbReference type="FunFam" id="3.40.50.2300:FF:000001">
    <property type="entry name" value="DNA-binding response regulator PhoB"/>
    <property type="match status" value="1"/>
</dbReference>
<dbReference type="RefSeq" id="WP_103726622.1">
    <property type="nucleotide sequence ID" value="NZ_PQNY01000013.1"/>
</dbReference>
<keyword evidence="5" id="KW-0804">Transcription</keyword>
<feature type="domain" description="Response regulatory" evidence="8">
    <location>
        <begin position="2"/>
        <end position="116"/>
    </location>
</feature>
<sequence>MKILIVEDEIGISNFLSQGLQEEGFTVDVANQGDLGLQKALTEKYDLILLDWMLPKLSGLEICLKIREQNKVVPILFLTAKDTVQETIEALQSGANDYIKKPFSFEELLERIKVHFRTATHSEVLSLGTIKIDLGKRKVFQNDSEVIFTQKEFDLLAYLVKNKGTICSRNKIIEDVWDIHFEYDSGVIDVFMNAIRKKLNLTPDVPLIKTIRGVGYIAEDNHE</sequence>
<evidence type="ECO:0000256" key="7">
    <source>
        <dbReference type="PROSITE-ProRule" id="PRU01091"/>
    </source>
</evidence>
<organism evidence="10 11">
    <name type="scientific">Flavobacterium croceum DSM 17960</name>
    <dbReference type="NCBI Taxonomy" id="1121886"/>
    <lineage>
        <taxon>Bacteria</taxon>
        <taxon>Pseudomonadati</taxon>
        <taxon>Bacteroidota</taxon>
        <taxon>Flavobacteriia</taxon>
        <taxon>Flavobacteriales</taxon>
        <taxon>Flavobacteriaceae</taxon>
        <taxon>Flavobacterium</taxon>
    </lineage>
</organism>
<dbReference type="InterPro" id="IPR001789">
    <property type="entry name" value="Sig_transdc_resp-reg_receiver"/>
</dbReference>
<gene>
    <name evidence="10" type="ORF">Q361_11311</name>
</gene>
<proteinExistence type="predicted"/>
<evidence type="ECO:0000256" key="6">
    <source>
        <dbReference type="PROSITE-ProRule" id="PRU00169"/>
    </source>
</evidence>
<dbReference type="InterPro" id="IPR039420">
    <property type="entry name" value="WalR-like"/>
</dbReference>
<dbReference type="AlphaFoldDB" id="A0A2S4N5Y1"/>
<evidence type="ECO:0000259" key="8">
    <source>
        <dbReference type="PROSITE" id="PS50110"/>
    </source>
</evidence>
<dbReference type="Proteomes" id="UP000237056">
    <property type="component" value="Unassembled WGS sequence"/>
</dbReference>
<keyword evidence="4 7" id="KW-0238">DNA-binding</keyword>
<dbReference type="SMART" id="SM00862">
    <property type="entry name" value="Trans_reg_C"/>
    <property type="match status" value="1"/>
</dbReference>
<feature type="DNA-binding region" description="OmpR/PhoB-type" evidence="7">
    <location>
        <begin position="122"/>
        <end position="220"/>
    </location>
</feature>
<dbReference type="PROSITE" id="PS50110">
    <property type="entry name" value="RESPONSE_REGULATORY"/>
    <property type="match status" value="1"/>
</dbReference>
<evidence type="ECO:0000256" key="2">
    <source>
        <dbReference type="ARBA" id="ARBA00023012"/>
    </source>
</evidence>
<evidence type="ECO:0000313" key="10">
    <source>
        <dbReference type="EMBL" id="POS01132.1"/>
    </source>
</evidence>
<dbReference type="CDD" id="cd19935">
    <property type="entry name" value="REC_OmpR_CusR-like"/>
    <property type="match status" value="1"/>
</dbReference>
<protein>
    <submittedName>
        <fullName evidence="10">DNA-binding response OmpR family regulator</fullName>
    </submittedName>
</protein>
<evidence type="ECO:0000256" key="1">
    <source>
        <dbReference type="ARBA" id="ARBA00022553"/>
    </source>
</evidence>
<name>A0A2S4N5Y1_9FLAO</name>
<keyword evidence="2" id="KW-0902">Two-component regulatory system</keyword>
<feature type="modified residue" description="4-aspartylphosphate" evidence="6">
    <location>
        <position position="51"/>
    </location>
</feature>
<dbReference type="CDD" id="cd00383">
    <property type="entry name" value="trans_reg_C"/>
    <property type="match status" value="1"/>
</dbReference>
<dbReference type="PANTHER" id="PTHR48111">
    <property type="entry name" value="REGULATOR OF RPOS"/>
    <property type="match status" value="1"/>
</dbReference>
<evidence type="ECO:0000313" key="11">
    <source>
        <dbReference type="Proteomes" id="UP000237056"/>
    </source>
</evidence>
<evidence type="ECO:0000259" key="9">
    <source>
        <dbReference type="PROSITE" id="PS51755"/>
    </source>
</evidence>
<dbReference type="EMBL" id="PQNY01000013">
    <property type="protein sequence ID" value="POS01132.1"/>
    <property type="molecule type" value="Genomic_DNA"/>
</dbReference>
<dbReference type="GO" id="GO:0005829">
    <property type="term" value="C:cytosol"/>
    <property type="evidence" value="ECO:0007669"/>
    <property type="project" value="TreeGrafter"/>
</dbReference>
<dbReference type="SUPFAM" id="SSF52172">
    <property type="entry name" value="CheY-like"/>
    <property type="match status" value="1"/>
</dbReference>